<name>A0A1H2PM52_9BURK</name>
<proteinExistence type="predicted"/>
<gene>
    <name evidence="1" type="ORF">SAMN05216551_103181</name>
</gene>
<dbReference type="Proteomes" id="UP000243719">
    <property type="component" value="Unassembled WGS sequence"/>
</dbReference>
<reference evidence="2" key="1">
    <citation type="submission" date="2016-09" db="EMBL/GenBank/DDBJ databases">
        <authorList>
            <person name="Varghese N."/>
            <person name="Submissions S."/>
        </authorList>
    </citation>
    <scope>NUCLEOTIDE SEQUENCE [LARGE SCALE GENOMIC DNA]</scope>
    <source>
        <strain evidence="2">JS23</strain>
    </source>
</reference>
<sequence>MPHASAFFDTSAFPIVAMRYPDADAVFRWCREADALLAHDRAFVLLECGRPAVPASEPGLRAWLRLRRMRLNACCKGLMVVEPDISQRLTARARAELLFGHAGVRALVISREGLVGELAPILLSQSAAVASSDIRRQRTRRN</sequence>
<accession>A0A1H2PM52</accession>
<evidence type="ECO:0000313" key="2">
    <source>
        <dbReference type="Proteomes" id="UP000243719"/>
    </source>
</evidence>
<keyword evidence="2" id="KW-1185">Reference proteome</keyword>
<dbReference type="AlphaFoldDB" id="A0A1H2PM52"/>
<dbReference type="OrthoDB" id="8905727at2"/>
<dbReference type="EMBL" id="FNLO01000003">
    <property type="protein sequence ID" value="SDV47644.1"/>
    <property type="molecule type" value="Genomic_DNA"/>
</dbReference>
<protein>
    <submittedName>
        <fullName evidence="1">Uncharacterized protein</fullName>
    </submittedName>
</protein>
<dbReference type="RefSeq" id="WP_091906313.1">
    <property type="nucleotide sequence ID" value="NZ_FNLO01000003.1"/>
</dbReference>
<organism evidence="1 2">
    <name type="scientific">Chitinasiproducens palmae</name>
    <dbReference type="NCBI Taxonomy" id="1770053"/>
    <lineage>
        <taxon>Bacteria</taxon>
        <taxon>Pseudomonadati</taxon>
        <taxon>Pseudomonadota</taxon>
        <taxon>Betaproteobacteria</taxon>
        <taxon>Burkholderiales</taxon>
        <taxon>Burkholderiaceae</taxon>
        <taxon>Chitinasiproducens</taxon>
    </lineage>
</organism>
<evidence type="ECO:0000313" key="1">
    <source>
        <dbReference type="EMBL" id="SDV47644.1"/>
    </source>
</evidence>